<evidence type="ECO:0000256" key="5">
    <source>
        <dbReference type="ARBA" id="ARBA00022989"/>
    </source>
</evidence>
<dbReference type="CDD" id="cd04301">
    <property type="entry name" value="NAT_SF"/>
    <property type="match status" value="1"/>
</dbReference>
<dbReference type="GO" id="GO:0005774">
    <property type="term" value="C:vacuolar membrane"/>
    <property type="evidence" value="ECO:0007669"/>
    <property type="project" value="UniProtKB-SubCell"/>
</dbReference>
<evidence type="ECO:0000259" key="12">
    <source>
        <dbReference type="PROSITE" id="PS50275"/>
    </source>
</evidence>
<feature type="compositionally biased region" description="Polar residues" evidence="10">
    <location>
        <begin position="633"/>
        <end position="643"/>
    </location>
</feature>
<dbReference type="STRING" id="3871.A0A4P1R1V6"/>
<keyword evidence="2" id="KW-0926">Vacuole</keyword>
<dbReference type="InterPro" id="IPR016181">
    <property type="entry name" value="Acyl_CoA_acyltransferase"/>
</dbReference>
<feature type="transmembrane region" description="Helical" evidence="11">
    <location>
        <begin position="1424"/>
        <end position="1447"/>
    </location>
</feature>
<dbReference type="Gene3D" id="3.40.630.30">
    <property type="match status" value="1"/>
</dbReference>
<feature type="transmembrane region" description="Helical" evidence="11">
    <location>
        <begin position="1257"/>
        <end position="1277"/>
    </location>
</feature>
<dbReference type="InterPro" id="IPR002013">
    <property type="entry name" value="SAC_dom"/>
</dbReference>
<evidence type="ECO:0000256" key="8">
    <source>
        <dbReference type="ARBA" id="ARBA00023464"/>
    </source>
</evidence>
<keyword evidence="4" id="KW-0378">Hydrolase</keyword>
<comment type="subcellular location">
    <subcellularLocation>
        <location evidence="1">Vacuole membrane</location>
        <topology evidence="1">Peripheral membrane protein</topology>
    </subcellularLocation>
</comment>
<accession>A0A4P1R1V6</accession>
<feature type="transmembrane region" description="Helical" evidence="11">
    <location>
        <begin position="1297"/>
        <end position="1316"/>
    </location>
</feature>
<dbReference type="InterPro" id="IPR043573">
    <property type="entry name" value="Fig4-like"/>
</dbReference>
<dbReference type="Proteomes" id="UP000188354">
    <property type="component" value="Chromosome LG13"/>
</dbReference>
<protein>
    <recommendedName>
        <fullName evidence="16">SAC domain-containing protein</fullName>
    </recommendedName>
</protein>
<dbReference type="GO" id="GO:0016747">
    <property type="term" value="F:acyltransferase activity, transferring groups other than amino-acyl groups"/>
    <property type="evidence" value="ECO:0007669"/>
    <property type="project" value="InterPro"/>
</dbReference>
<dbReference type="PANTHER" id="PTHR45738">
    <property type="entry name" value="POLYPHOSPHOINOSITIDE PHOSPHATASE"/>
    <property type="match status" value="1"/>
</dbReference>
<comment type="catalytic activity">
    <reaction evidence="7">
        <text>a 1,2-diacyl-sn-glycero-3-phospho-(1D-myo-inositol-3,5-bisphosphate) + H2O = a 1,2-diacyl-sn-glycero-3-phospho-(1D-myo-inositol-3-phosphate) + phosphate</text>
        <dbReference type="Rhea" id="RHEA:32955"/>
        <dbReference type="ChEBI" id="CHEBI:15377"/>
        <dbReference type="ChEBI" id="CHEBI:43474"/>
        <dbReference type="ChEBI" id="CHEBI:57923"/>
        <dbReference type="ChEBI" id="CHEBI:58088"/>
    </reaction>
</comment>
<keyword evidence="15" id="KW-1185">Reference proteome</keyword>
<feature type="coiled-coil region" evidence="9">
    <location>
        <begin position="82"/>
        <end position="120"/>
    </location>
</feature>
<dbReference type="Pfam" id="PF00583">
    <property type="entry name" value="Acetyltransf_1"/>
    <property type="match status" value="1"/>
</dbReference>
<feature type="region of interest" description="Disordered" evidence="10">
    <location>
        <begin position="1366"/>
        <end position="1402"/>
    </location>
</feature>
<dbReference type="GO" id="GO:0043813">
    <property type="term" value="F:phosphatidylinositol-3,5-bisphosphate 5-phosphatase activity"/>
    <property type="evidence" value="ECO:0007669"/>
    <property type="project" value="InterPro"/>
</dbReference>
<keyword evidence="9" id="KW-0175">Coiled coil</keyword>
<evidence type="ECO:0000256" key="7">
    <source>
        <dbReference type="ARBA" id="ARBA00023337"/>
    </source>
</evidence>
<feature type="region of interest" description="Disordered" evidence="10">
    <location>
        <begin position="611"/>
        <end position="645"/>
    </location>
</feature>
<feature type="compositionally biased region" description="Polar residues" evidence="10">
    <location>
        <begin position="614"/>
        <end position="624"/>
    </location>
</feature>
<evidence type="ECO:0000259" key="13">
    <source>
        <dbReference type="PROSITE" id="PS51186"/>
    </source>
</evidence>
<dbReference type="EMBL" id="CM007373">
    <property type="protein sequence ID" value="OIV99702.1"/>
    <property type="molecule type" value="Genomic_DNA"/>
</dbReference>
<evidence type="ECO:0000256" key="3">
    <source>
        <dbReference type="ARBA" id="ARBA00022692"/>
    </source>
</evidence>
<dbReference type="InterPro" id="IPR000182">
    <property type="entry name" value="GNAT_dom"/>
</dbReference>
<dbReference type="PROSITE" id="PS51186">
    <property type="entry name" value="GNAT"/>
    <property type="match status" value="1"/>
</dbReference>
<sequence length="1715" mass="193938">MAMIRPALFRSSMRSFATSTKSSHHNNHRENHKYLESNSFLGSWQAPKDPKEAEAKLALLRREYAKQMKEVRKEYVREVELMALEKQRKDEARREALRVANEERHKLKAEAAKVRAQERQIAQQQFRETLLKERAEKLEHWRMQTKKHGEKKTEKKELLRKQSSIWIDEVHPEKFRLYETRARLYLIGCDRKKRFYRLLKIDRSEPSDLNISEDPVLYSPQEINNLLQRISQGNKATGGLTFVANVFGIAGCIKFLESYYLILVTKRTQIGSICGHPIYSINDTQFITIPHLSIQSDLAHSKTELRYKKLLSSLDLTKDFFFSYTYPVMQSLQNNVSFGQQQQQQQQQGMPYDNIFVWNAYLTQPIRSRCKNTIWTIALVHGHFRQNRLSIFGRDFSVSLISRRSRHFAGTRYLKRGVNDRGRVANDVETEQIVLVDEAGSCKGKMSSVVQMRGSIPLFWSQEASRFSPKPDIILQRYDPTYQATKLHFEDLAKRYGNPIIVLNLIKTVEKRPREMMLRREFANAVGYLNQILPVENHLRFIHWDFHKFAKSKSANVLAVLGAVASEALDLTGFYYSGKPNIIKRADKSNRTSTGRDTSLRDLRASSGDLARIGSSNESLNSVVNRDRETEMSHQNNKDNFSSDAPRFQSGVLRTNCIDCLDRTNVAQYAYGLQALGRQLHAMGLTDVPKVDPDSSIAAALMDMYQSMGDALAQQYGGSAAHNTVFPERQGKWKATTQSREFLKSIKRYYSNAYTDGEKQDAINLFLGYFQPQDGKPALWELDSDYYLHVSGTGDDLIPEKCSESNPKPSTRAGMAFTPVPACREDFSRIKLTSFDKLIEKTCSTIKNVRLYSEPDQRPGGGSVNSGVAPDAAEIQLKSPNWLFGQRKYEEGTSAAKVASRESDVEGSQANGFCNLNWLSSDNDMNEEDIFQRYLTITSANEANGWYGGTLLGDQNESSEIYKHYAELCEGPALELFQSDTEREQHYADALSMSSFEFVNDSVIAAEMEAAIKEYDQVGADLGIIPKSCKFFADDPTKGGGGVSSPSNTIVKDDDDHVVVVLEYDQDGHHYTKISISPPPHHHHIIDNNHNIKEHASFVQGGAGAGAASVSSQNHDHDPTTFIHAPKELICDAYGVCKHKIADAIGRAKDKISEKANDAIHMEKDMIHAKKETAREAKETLTHAVGKAKDTVYNTAHDVHQQTKESFDKAKETGQTLKEHVVRNVSEAKDSLSYAVKHGATNYIIGSMDTLMRVANLVGFATAYGMNVWITFISSYVLSRVMPRATFGVVQSKIYPIYFRAMAYSIGIALLGHVLAHRKRLFFNMPEIFQAYNLLTSLFTVFINSLYLGPRTAKLISERMKIEKEEGRGRDDIMSSSRTQEHHHHHHTTKTATTTTTTTREREGVVENDAARIIKLKNEKLKRLNSYSSILNILILISLTFHLLYLATNKSSNTNTTSSCKPIASCGVIRTIPFTNACYLVRRESKSSSGLVLQCSSSNSSQLSSAAVRLDEFESGKHLVCEYGWRVRRLFNNSDEIKNAAQLQAQAFHVPLSLFNHLFFQFFQAEVLSGLLYKLKNSPPNRYACLVAEAATSNDDPDSPKQLVGITDVTVLRDQNVLQHLPTQAQEYLYISGIAVSKTFRRRKIASALLKACDTLSILWGFEFLALRAYEEDMGARKLYANAGYQVVSKDPPWSSNWIGRKCRVLMIKRTNFTK</sequence>
<feature type="domain" description="N-acetyltransferase" evidence="13">
    <location>
        <begin position="1570"/>
        <end position="1712"/>
    </location>
</feature>
<evidence type="ECO:0000256" key="2">
    <source>
        <dbReference type="ARBA" id="ARBA00022554"/>
    </source>
</evidence>
<feature type="domain" description="SAC" evidence="12">
    <location>
        <begin position="311"/>
        <end position="718"/>
    </location>
</feature>
<evidence type="ECO:0000256" key="11">
    <source>
        <dbReference type="SAM" id="Phobius"/>
    </source>
</evidence>
<evidence type="ECO:0000256" key="1">
    <source>
        <dbReference type="ARBA" id="ARBA00004148"/>
    </source>
</evidence>
<dbReference type="Gramene" id="OIV99702">
    <property type="protein sequence ID" value="OIV99702"/>
    <property type="gene ID" value="TanjilG_17512"/>
</dbReference>
<evidence type="ECO:0000313" key="15">
    <source>
        <dbReference type="Proteomes" id="UP000188354"/>
    </source>
</evidence>
<proteinExistence type="predicted"/>
<gene>
    <name evidence="14" type="ORF">TanjilG_17512</name>
</gene>
<name>A0A4P1R1V6_LUPAN</name>
<keyword evidence="6 11" id="KW-0472">Membrane</keyword>
<keyword evidence="3 11" id="KW-0812">Transmembrane</keyword>
<reference evidence="14 15" key="1">
    <citation type="journal article" date="2017" name="Plant Biotechnol. J.">
        <title>A comprehensive draft genome sequence for lupin (Lupinus angustifolius), an emerging health food: insights into plant-microbe interactions and legume evolution.</title>
        <authorList>
            <person name="Hane J.K."/>
            <person name="Ming Y."/>
            <person name="Kamphuis L.G."/>
            <person name="Nelson M.N."/>
            <person name="Garg G."/>
            <person name="Atkins C.A."/>
            <person name="Bayer P.E."/>
            <person name="Bravo A."/>
            <person name="Bringans S."/>
            <person name="Cannon S."/>
            <person name="Edwards D."/>
            <person name="Foley R."/>
            <person name="Gao L.L."/>
            <person name="Harrison M.J."/>
            <person name="Huang W."/>
            <person name="Hurgobin B."/>
            <person name="Li S."/>
            <person name="Liu C.W."/>
            <person name="McGrath A."/>
            <person name="Morahan G."/>
            <person name="Murray J."/>
            <person name="Weller J."/>
            <person name="Jian J."/>
            <person name="Singh K.B."/>
        </authorList>
    </citation>
    <scope>NUCLEOTIDE SEQUENCE [LARGE SCALE GENOMIC DNA]</scope>
    <source>
        <strain evidence="15">cv. Tanjil</strain>
        <tissue evidence="14">Whole plant</tissue>
    </source>
</reference>
<evidence type="ECO:0000256" key="6">
    <source>
        <dbReference type="ARBA" id="ARBA00023136"/>
    </source>
</evidence>
<feature type="transmembrane region" description="Helical" evidence="11">
    <location>
        <begin position="1328"/>
        <end position="1349"/>
    </location>
</feature>
<evidence type="ECO:0000256" key="4">
    <source>
        <dbReference type="ARBA" id="ARBA00022801"/>
    </source>
</evidence>
<dbReference type="Pfam" id="PF02383">
    <property type="entry name" value="Syja_N"/>
    <property type="match status" value="1"/>
</dbReference>
<keyword evidence="5 11" id="KW-1133">Transmembrane helix</keyword>
<evidence type="ECO:0000256" key="10">
    <source>
        <dbReference type="SAM" id="MobiDB-lite"/>
    </source>
</evidence>
<dbReference type="SUPFAM" id="SSF55729">
    <property type="entry name" value="Acyl-CoA N-acyltransferases (Nat)"/>
    <property type="match status" value="1"/>
</dbReference>
<evidence type="ECO:0000313" key="14">
    <source>
        <dbReference type="EMBL" id="OIV99702.1"/>
    </source>
</evidence>
<dbReference type="GO" id="GO:0046856">
    <property type="term" value="P:phosphatidylinositol dephosphorylation"/>
    <property type="evidence" value="ECO:0007669"/>
    <property type="project" value="InterPro"/>
</dbReference>
<dbReference type="InterPro" id="IPR025423">
    <property type="entry name" value="TMEM205-like"/>
</dbReference>
<dbReference type="PROSITE" id="PS50275">
    <property type="entry name" value="SAC"/>
    <property type="match status" value="1"/>
</dbReference>
<dbReference type="Pfam" id="PF13664">
    <property type="entry name" value="DUF4149"/>
    <property type="match status" value="1"/>
</dbReference>
<organism evidence="14 15">
    <name type="scientific">Lupinus angustifolius</name>
    <name type="common">Narrow-leaved blue lupine</name>
    <dbReference type="NCBI Taxonomy" id="3871"/>
    <lineage>
        <taxon>Eukaryota</taxon>
        <taxon>Viridiplantae</taxon>
        <taxon>Streptophyta</taxon>
        <taxon>Embryophyta</taxon>
        <taxon>Tracheophyta</taxon>
        <taxon>Spermatophyta</taxon>
        <taxon>Magnoliopsida</taxon>
        <taxon>eudicotyledons</taxon>
        <taxon>Gunneridae</taxon>
        <taxon>Pentapetalae</taxon>
        <taxon>rosids</taxon>
        <taxon>fabids</taxon>
        <taxon>Fabales</taxon>
        <taxon>Fabaceae</taxon>
        <taxon>Papilionoideae</taxon>
        <taxon>50 kb inversion clade</taxon>
        <taxon>genistoids sensu lato</taxon>
        <taxon>core genistoids</taxon>
        <taxon>Genisteae</taxon>
        <taxon>Lupinus</taxon>
    </lineage>
</organism>
<dbReference type="Gene3D" id="1.20.120.20">
    <property type="entry name" value="Apolipoprotein"/>
    <property type="match status" value="1"/>
</dbReference>
<evidence type="ECO:0000256" key="9">
    <source>
        <dbReference type="SAM" id="Coils"/>
    </source>
</evidence>
<comment type="subunit">
    <text evidence="8">Component of the PI(3,5)P2 regulatory complex at least composed of ATG18, SAC/FIG4, FAB1 and VAC14.</text>
</comment>
<dbReference type="CDD" id="cd06503">
    <property type="entry name" value="ATP-synt_Fo_b"/>
    <property type="match status" value="1"/>
</dbReference>
<dbReference type="PANTHER" id="PTHR45738:SF5">
    <property type="entry name" value="POLYPHOSPHOINOSITIDE PHOSPHATASE"/>
    <property type="match status" value="1"/>
</dbReference>
<evidence type="ECO:0008006" key="16">
    <source>
        <dbReference type="Google" id="ProtNLM"/>
    </source>
</evidence>